<name>A0A077Z596_TRITR</name>
<sequence>MRSVDNVHTSKILNQRKHRKNHPAMLKILLTVVAVAVHQCTSARISEPYDDGVCGRSSFQIKANIKRNRITGGHEANPHSHPWIVFIQYGEQKCGGVILPTADKNSSNVLLTAAHCLKHLLTAVMPTKPLVTLITKEDLKNGTVIAGAHDLGRLDEEGRQNGKVKQVILADGGAKNDIALIILENSFVFNDYVKSPCLSQNNYLPPRTKCLVSGWGAIEGGVYRQISKLQNVSLTHLTHVPPLQMPTRLMESGVKRHSDYFCEYAMGPAFDYEVHICAGQEKGRKGVNNHDSGGPLICYDHNLWTLYGITKGRTFVHPSRPSLFMKIASYAQFIRGRTGIEWWPY</sequence>
<evidence type="ECO:0000259" key="2">
    <source>
        <dbReference type="PROSITE" id="PS50240"/>
    </source>
</evidence>
<dbReference type="PANTHER" id="PTHR24253:SF176">
    <property type="entry name" value="CORIN, ISOFORM B"/>
    <property type="match status" value="1"/>
</dbReference>
<keyword evidence="1" id="KW-1015">Disulfide bond</keyword>
<feature type="domain" description="Peptidase S1" evidence="2">
    <location>
        <begin position="70"/>
        <end position="339"/>
    </location>
</feature>
<dbReference type="GO" id="GO:0004252">
    <property type="term" value="F:serine-type endopeptidase activity"/>
    <property type="evidence" value="ECO:0007669"/>
    <property type="project" value="InterPro"/>
</dbReference>
<dbReference type="OrthoDB" id="5918597at2759"/>
<dbReference type="PROSITE" id="PS00134">
    <property type="entry name" value="TRYPSIN_HIS"/>
    <property type="match status" value="1"/>
</dbReference>
<reference evidence="3" key="2">
    <citation type="submission" date="2014-03" db="EMBL/GenBank/DDBJ databases">
        <title>The whipworm genome and dual-species transcriptomics of an intimate host-pathogen interaction.</title>
        <authorList>
            <person name="Foth B.J."/>
            <person name="Tsai I.J."/>
            <person name="Reid A.J."/>
            <person name="Bancroft A.J."/>
            <person name="Nichol S."/>
            <person name="Tracey A."/>
            <person name="Holroyd N."/>
            <person name="Cotton J.A."/>
            <person name="Stanley E.J."/>
            <person name="Zarowiecki M."/>
            <person name="Liu J.Z."/>
            <person name="Huckvale T."/>
            <person name="Cooper P.J."/>
            <person name="Grencis R.K."/>
            <person name="Berriman M."/>
        </authorList>
    </citation>
    <scope>NUCLEOTIDE SEQUENCE [LARGE SCALE GENOMIC DNA]</scope>
</reference>
<protein>
    <submittedName>
        <fullName evidence="3">Peptidase, S1A subfamily</fullName>
    </submittedName>
</protein>
<dbReference type="EMBL" id="HG805945">
    <property type="protein sequence ID" value="CDW55291.1"/>
    <property type="molecule type" value="Genomic_DNA"/>
</dbReference>
<dbReference type="SMART" id="SM00020">
    <property type="entry name" value="Tryp_SPc"/>
    <property type="match status" value="1"/>
</dbReference>
<dbReference type="AlphaFoldDB" id="A0A077Z596"/>
<dbReference type="SUPFAM" id="SSF50494">
    <property type="entry name" value="Trypsin-like serine proteases"/>
    <property type="match status" value="1"/>
</dbReference>
<dbReference type="GO" id="GO:0006508">
    <property type="term" value="P:proteolysis"/>
    <property type="evidence" value="ECO:0007669"/>
    <property type="project" value="InterPro"/>
</dbReference>
<dbReference type="PANTHER" id="PTHR24253">
    <property type="entry name" value="TRANSMEMBRANE PROTEASE SERINE"/>
    <property type="match status" value="1"/>
</dbReference>
<evidence type="ECO:0000313" key="4">
    <source>
        <dbReference type="Proteomes" id="UP000030665"/>
    </source>
</evidence>
<proteinExistence type="predicted"/>
<dbReference type="InterPro" id="IPR018114">
    <property type="entry name" value="TRYPSIN_HIS"/>
</dbReference>
<gene>
    <name evidence="3" type="ORF">TTRE_0000356301</name>
</gene>
<reference evidence="3" key="1">
    <citation type="submission" date="2014-01" db="EMBL/GenBank/DDBJ databases">
        <authorList>
            <person name="Aslett M."/>
        </authorList>
    </citation>
    <scope>NUCLEOTIDE SEQUENCE</scope>
</reference>
<dbReference type="Proteomes" id="UP000030665">
    <property type="component" value="Unassembled WGS sequence"/>
</dbReference>
<evidence type="ECO:0000256" key="1">
    <source>
        <dbReference type="ARBA" id="ARBA00023157"/>
    </source>
</evidence>
<dbReference type="Pfam" id="PF00089">
    <property type="entry name" value="Trypsin"/>
    <property type="match status" value="1"/>
</dbReference>
<accession>A0A077Z596</accession>
<dbReference type="InterPro" id="IPR043504">
    <property type="entry name" value="Peptidase_S1_PA_chymotrypsin"/>
</dbReference>
<dbReference type="Gene3D" id="2.40.10.10">
    <property type="entry name" value="Trypsin-like serine proteases"/>
    <property type="match status" value="1"/>
</dbReference>
<dbReference type="InterPro" id="IPR009003">
    <property type="entry name" value="Peptidase_S1_PA"/>
</dbReference>
<organism evidence="3 4">
    <name type="scientific">Trichuris trichiura</name>
    <name type="common">Whipworm</name>
    <name type="synonym">Trichocephalus trichiurus</name>
    <dbReference type="NCBI Taxonomy" id="36087"/>
    <lineage>
        <taxon>Eukaryota</taxon>
        <taxon>Metazoa</taxon>
        <taxon>Ecdysozoa</taxon>
        <taxon>Nematoda</taxon>
        <taxon>Enoplea</taxon>
        <taxon>Dorylaimia</taxon>
        <taxon>Trichinellida</taxon>
        <taxon>Trichuridae</taxon>
        <taxon>Trichuris</taxon>
    </lineage>
</organism>
<dbReference type="STRING" id="36087.A0A077Z596"/>
<dbReference type="PROSITE" id="PS50240">
    <property type="entry name" value="TRYPSIN_DOM"/>
    <property type="match status" value="1"/>
</dbReference>
<evidence type="ECO:0000313" key="3">
    <source>
        <dbReference type="EMBL" id="CDW55291.1"/>
    </source>
</evidence>
<dbReference type="InterPro" id="IPR001254">
    <property type="entry name" value="Trypsin_dom"/>
</dbReference>
<dbReference type="CDD" id="cd00190">
    <property type="entry name" value="Tryp_SPc"/>
    <property type="match status" value="1"/>
</dbReference>
<keyword evidence="4" id="KW-1185">Reference proteome</keyword>